<evidence type="ECO:0000313" key="5">
    <source>
        <dbReference type="EMBL" id="PAV04000.1"/>
    </source>
</evidence>
<dbReference type="AlphaFoldDB" id="A0A2A2H3Z1"/>
<comment type="similarity">
    <text evidence="1 2">Belongs to the small heat shock protein (HSP20) family.</text>
</comment>
<dbReference type="Gene3D" id="2.60.40.790">
    <property type="match status" value="1"/>
</dbReference>
<comment type="caution">
    <text evidence="5">The sequence shown here is derived from an EMBL/GenBank/DDBJ whole genome shotgun (WGS) entry which is preliminary data.</text>
</comment>
<keyword evidence="6" id="KW-1185">Reference proteome</keyword>
<feature type="domain" description="SHSP" evidence="3">
    <location>
        <begin position="7"/>
        <end position="103"/>
    </location>
</feature>
<name>A0A2A2H3Z1_METBR</name>
<dbReference type="EMBL" id="LMVM01000033">
    <property type="protein sequence ID" value="PAV04000.1"/>
    <property type="molecule type" value="Genomic_DNA"/>
</dbReference>
<evidence type="ECO:0000259" key="3">
    <source>
        <dbReference type="PROSITE" id="PS01031"/>
    </source>
</evidence>
<dbReference type="SUPFAM" id="SSF49764">
    <property type="entry name" value="HSP20-like chaperones"/>
    <property type="match status" value="1"/>
</dbReference>
<proteinExistence type="inferred from homology"/>
<dbReference type="PROSITE" id="PS01031">
    <property type="entry name" value="SHSP"/>
    <property type="match status" value="1"/>
</dbReference>
<dbReference type="OrthoDB" id="198277at2157"/>
<protein>
    <submittedName>
        <fullName evidence="5">Uncharacterized protein</fullName>
    </submittedName>
</protein>
<evidence type="ECO:0000256" key="1">
    <source>
        <dbReference type="PROSITE-ProRule" id="PRU00285"/>
    </source>
</evidence>
<dbReference type="InterPro" id="IPR031107">
    <property type="entry name" value="Small_HSP"/>
</dbReference>
<dbReference type="RefSeq" id="WP_069583696.1">
    <property type="nucleotide sequence ID" value="NZ_LMVM01000033.1"/>
</dbReference>
<dbReference type="InterPro" id="IPR008978">
    <property type="entry name" value="HSP20-like_chaperone"/>
</dbReference>
<evidence type="ECO:0000259" key="4">
    <source>
        <dbReference type="PROSITE" id="PS51203"/>
    </source>
</evidence>
<dbReference type="PANTHER" id="PTHR11527">
    <property type="entry name" value="HEAT-SHOCK PROTEIN 20 FAMILY MEMBER"/>
    <property type="match status" value="1"/>
</dbReference>
<dbReference type="CDD" id="cd06464">
    <property type="entry name" value="ACD_sHsps-like"/>
    <property type="match status" value="1"/>
</dbReference>
<gene>
    <name evidence="5" type="ORF">ASJ80_03010</name>
</gene>
<dbReference type="Pfam" id="PF00011">
    <property type="entry name" value="HSP20"/>
    <property type="match status" value="1"/>
</dbReference>
<evidence type="ECO:0000256" key="2">
    <source>
        <dbReference type="RuleBase" id="RU003616"/>
    </source>
</evidence>
<feature type="domain" description="CS" evidence="4">
    <location>
        <begin position="11"/>
        <end position="100"/>
    </location>
</feature>
<evidence type="ECO:0000313" key="6">
    <source>
        <dbReference type="Proteomes" id="UP000217784"/>
    </source>
</evidence>
<dbReference type="InterPro" id="IPR007052">
    <property type="entry name" value="CS_dom"/>
</dbReference>
<reference evidence="5 6" key="1">
    <citation type="journal article" date="2017" name="BMC Genomics">
        <title>Genomic analysis of methanogenic archaea reveals a shift towards energy conservation.</title>
        <authorList>
            <person name="Gilmore S.P."/>
            <person name="Henske J.K."/>
            <person name="Sexton J.A."/>
            <person name="Solomon K.V."/>
            <person name="Seppala S."/>
            <person name="Yoo J.I."/>
            <person name="Huyett L.M."/>
            <person name="Pressman A."/>
            <person name="Cogan J.Z."/>
            <person name="Kivenson V."/>
            <person name="Peng X."/>
            <person name="Tan Y."/>
            <person name="Valentine D.L."/>
            <person name="O'Malley M.A."/>
        </authorList>
    </citation>
    <scope>NUCLEOTIDE SEQUENCE [LARGE SCALE GENOMIC DNA]</scope>
    <source>
        <strain evidence="5 6">M.o.H.</strain>
    </source>
</reference>
<dbReference type="PROSITE" id="PS51203">
    <property type="entry name" value="CS"/>
    <property type="match status" value="1"/>
</dbReference>
<organism evidence="5 6">
    <name type="scientific">Methanobacterium bryantii</name>
    <dbReference type="NCBI Taxonomy" id="2161"/>
    <lineage>
        <taxon>Archaea</taxon>
        <taxon>Methanobacteriati</taxon>
        <taxon>Methanobacteriota</taxon>
        <taxon>Methanomada group</taxon>
        <taxon>Methanobacteria</taxon>
        <taxon>Methanobacteriales</taxon>
        <taxon>Methanobacteriaceae</taxon>
        <taxon>Methanobacterium</taxon>
    </lineage>
</organism>
<dbReference type="Proteomes" id="UP000217784">
    <property type="component" value="Unassembled WGS sequence"/>
</dbReference>
<sequence length="103" mass="11864">MAEEGNTEKIPVSPATFVYHTEDEYIMEVELPGVKKEDININVTENTFCVRAPRRNTEYNGCWVLAHDFDPDKGSAQYENGLLTIRMPLTEEREKPSREIDVM</sequence>
<dbReference type="InterPro" id="IPR002068">
    <property type="entry name" value="A-crystallin/Hsp20_dom"/>
</dbReference>
<accession>A0A2A2H3Z1</accession>